<dbReference type="EMBL" id="AP022557">
    <property type="protein sequence ID" value="BBW95621.1"/>
    <property type="molecule type" value="Genomic_DNA"/>
</dbReference>
<dbReference type="Pfam" id="PF00480">
    <property type="entry name" value="ROK"/>
    <property type="match status" value="1"/>
</dbReference>
<dbReference type="AlphaFoldDB" id="A0A679FV70"/>
<evidence type="ECO:0000313" key="5">
    <source>
        <dbReference type="Proteomes" id="UP000501421"/>
    </source>
</evidence>
<dbReference type="Gene3D" id="3.30.420.40">
    <property type="match status" value="2"/>
</dbReference>
<dbReference type="SUPFAM" id="SSF53067">
    <property type="entry name" value="Actin-like ATPase domain"/>
    <property type="match status" value="1"/>
</dbReference>
<evidence type="ECO:0000256" key="1">
    <source>
        <dbReference type="ARBA" id="ARBA00002486"/>
    </source>
</evidence>
<evidence type="ECO:0000313" key="4">
    <source>
        <dbReference type="EMBL" id="BBW95621.1"/>
    </source>
</evidence>
<dbReference type="PANTHER" id="PTHR18964:SF149">
    <property type="entry name" value="BIFUNCTIONAL UDP-N-ACETYLGLUCOSAMINE 2-EPIMERASE_N-ACETYLMANNOSAMINE KINASE"/>
    <property type="match status" value="1"/>
</dbReference>
<evidence type="ECO:0000256" key="3">
    <source>
        <dbReference type="ARBA" id="ARBA00022629"/>
    </source>
</evidence>
<dbReference type="SUPFAM" id="SSF46785">
    <property type="entry name" value="Winged helix' DNA-binding domain"/>
    <property type="match status" value="1"/>
</dbReference>
<gene>
    <name evidence="4" type="primary">xylR</name>
    <name evidence="4" type="ORF">GsuE55_04540</name>
</gene>
<keyword evidence="3" id="KW-0119">Carbohydrate metabolism</keyword>
<dbReference type="InterPro" id="IPR043129">
    <property type="entry name" value="ATPase_NBD"/>
</dbReference>
<dbReference type="InterPro" id="IPR000600">
    <property type="entry name" value="ROK"/>
</dbReference>
<dbReference type="RefSeq" id="WP_082799286.1">
    <property type="nucleotide sequence ID" value="NZ_AP022557.1"/>
</dbReference>
<dbReference type="CDD" id="cd24076">
    <property type="entry name" value="ASKHA_ATPase_ROK_BsXylR-like"/>
    <property type="match status" value="1"/>
</dbReference>
<proteinExistence type="inferred from homology"/>
<organism evidence="4 5">
    <name type="scientific">Geobacillus subterraneus</name>
    <dbReference type="NCBI Taxonomy" id="129338"/>
    <lineage>
        <taxon>Bacteria</taxon>
        <taxon>Bacillati</taxon>
        <taxon>Bacillota</taxon>
        <taxon>Bacilli</taxon>
        <taxon>Bacillales</taxon>
        <taxon>Anoxybacillaceae</taxon>
        <taxon>Geobacillus</taxon>
    </lineage>
</organism>
<dbReference type="Proteomes" id="UP000501421">
    <property type="component" value="Chromosome"/>
</dbReference>
<accession>A0A679FV70</accession>
<comment type="similarity">
    <text evidence="2">Belongs to the ROK (NagC/XylR) family.</text>
</comment>
<reference evidence="5" key="1">
    <citation type="journal article" date="2020" name="Microbiol. Resour. Announc.">
        <title>Complete Genome Sequence of Geobacillus sp. Strain E55-1, Isolated from Mine Geyser in Japan.</title>
        <authorList>
            <person name="Miyazaki K."/>
            <person name="Hase E."/>
            <person name="Tokito N."/>
        </authorList>
    </citation>
    <scope>NUCLEOTIDE SEQUENCE [LARGE SCALE GENOMIC DNA]</scope>
    <source>
        <strain evidence="5">E55-1</strain>
    </source>
</reference>
<keyword evidence="3" id="KW-0859">Xylose metabolism</keyword>
<dbReference type="InterPro" id="IPR036390">
    <property type="entry name" value="WH_DNA-bd_sf"/>
</dbReference>
<comment type="function">
    <text evidence="1">Transcriptional repressor of xylose-utilizing enzymes.</text>
</comment>
<dbReference type="GO" id="GO:0042732">
    <property type="term" value="P:D-xylose metabolic process"/>
    <property type="evidence" value="ECO:0007669"/>
    <property type="project" value="UniProtKB-KW"/>
</dbReference>
<sequence>MRTGNITLVKKMNKQLVLKLIREKHPISRADIAKTTGLNKATVSALVDELIAEHFVHESGIGESTGGRRPLMLRFNADAGSLVGIELGVNYLYAVLTNLNAEIIWEQRRSFRPTEGQEAIVGEMAELIEAAIRRAPATPYGVMGIGIGVPGVVHTESGTVVFAPNLRWGDVALASALQKRWPHHPIIVENEAKLAALGEKWFGAGKEFAHFVYISAGIGIGAGVVLQHQLYRGVNGLAGEIGHHTIDLNGIRCSCGNIGCWEMYASEKYIERRLAEQGRSEWLGDRFSVAAMALAAESDEQLARILEEAGRYLGIGLLQTVYAYNPEAVIIGGSLAQAGQHVLDPARQEVKRRILVKKESEPYIIPSELKEKSCAIGAAASVLEAVVLPPEFEPALPAPQAKQG</sequence>
<dbReference type="InterPro" id="IPR036388">
    <property type="entry name" value="WH-like_DNA-bd_sf"/>
</dbReference>
<dbReference type="PANTHER" id="PTHR18964">
    <property type="entry name" value="ROK (REPRESSOR, ORF, KINASE) FAMILY"/>
    <property type="match status" value="1"/>
</dbReference>
<dbReference type="Gene3D" id="1.10.10.10">
    <property type="entry name" value="Winged helix-like DNA-binding domain superfamily/Winged helix DNA-binding domain"/>
    <property type="match status" value="1"/>
</dbReference>
<protein>
    <submittedName>
        <fullName evidence="4">Xylose repressor</fullName>
    </submittedName>
</protein>
<keyword evidence="5" id="KW-1185">Reference proteome</keyword>
<evidence type="ECO:0000256" key="2">
    <source>
        <dbReference type="ARBA" id="ARBA00006479"/>
    </source>
</evidence>
<name>A0A679FV70_9BACL</name>